<sequence length="196" mass="21298">MLPMQKGGRLPLTKNSAPLKEIRLELSWTPPQNNGKGAYDLDTSAFPLDSKAGGAMGSIAAVEHICYWGQQKTPSMEHLLGDSRTGDAEGPDEAILIRLHALPRNCDVVALVGSIDKALARGQTFNEVADATMRIFNHENDELLGQAKLAELDAGSTGCLFASLRKQGEVWSVENVSQGYPGKELPDFFHLFGYQE</sequence>
<dbReference type="EMBL" id="CP029554">
    <property type="protein sequence ID" value="AXE33923.1"/>
    <property type="molecule type" value="Genomic_DNA"/>
</dbReference>
<name>A0A344UF75_9NEIS</name>
<reference evidence="4 5" key="1">
    <citation type="submission" date="2018-05" db="EMBL/GenBank/DDBJ databases">
        <title>Genome sequencing, assembly and analysis of the novel insecticidal bacterium, Chromobacterium phragmitis.</title>
        <authorList>
            <person name="Sparks M.E."/>
            <person name="Blackburn M.B."/>
            <person name="Gundersen-Rindal D.E."/>
        </authorList>
    </citation>
    <scope>NUCLEOTIDE SEQUENCE [LARGE SCALE GENOMIC DNA]</scope>
    <source>
        <strain evidence="4">IIBBL 274-1</strain>
    </source>
</reference>
<dbReference type="Gene3D" id="2.60.60.30">
    <property type="entry name" value="sav2460 like domains"/>
    <property type="match status" value="1"/>
</dbReference>
<organism evidence="4 5">
    <name type="scientific">Chromobacterium phragmitis</name>
    <dbReference type="NCBI Taxonomy" id="2202141"/>
    <lineage>
        <taxon>Bacteria</taxon>
        <taxon>Pseudomonadati</taxon>
        <taxon>Pseudomonadota</taxon>
        <taxon>Betaproteobacteria</taxon>
        <taxon>Neisseriales</taxon>
        <taxon>Chromobacteriaceae</taxon>
        <taxon>Chromobacterium</taxon>
    </lineage>
</organism>
<evidence type="ECO:0000313" key="5">
    <source>
        <dbReference type="Proteomes" id="UP000252038"/>
    </source>
</evidence>
<accession>A0A344UF75</accession>
<dbReference type="Pfam" id="PF02342">
    <property type="entry name" value="TerD"/>
    <property type="match status" value="1"/>
</dbReference>
<comment type="similarity">
    <text evidence="1">Belongs to the CAPAB/TerDEXZ family.</text>
</comment>
<evidence type="ECO:0000256" key="2">
    <source>
        <dbReference type="ARBA" id="ARBA00022686"/>
    </source>
</evidence>
<keyword evidence="2" id="KW-0778">Tellurium resistance</keyword>
<dbReference type="GO" id="GO:0046690">
    <property type="term" value="P:response to tellurium ion"/>
    <property type="evidence" value="ECO:0007669"/>
    <property type="project" value="UniProtKB-KW"/>
</dbReference>
<dbReference type="Proteomes" id="UP000252038">
    <property type="component" value="Chromosome"/>
</dbReference>
<dbReference type="InterPro" id="IPR051324">
    <property type="entry name" value="Stress/Tellurium_Resist"/>
</dbReference>
<protein>
    <recommendedName>
        <fullName evidence="3">TerD domain-containing protein</fullName>
    </recommendedName>
</protein>
<dbReference type="AlphaFoldDB" id="A0A344UF75"/>
<evidence type="ECO:0000259" key="3">
    <source>
        <dbReference type="Pfam" id="PF02342"/>
    </source>
</evidence>
<dbReference type="CDD" id="cd06974">
    <property type="entry name" value="TerD_like"/>
    <property type="match status" value="1"/>
</dbReference>
<evidence type="ECO:0000256" key="1">
    <source>
        <dbReference type="ARBA" id="ARBA00008775"/>
    </source>
</evidence>
<dbReference type="KEGG" id="chrb:DK843_06130"/>
<gene>
    <name evidence="4" type="ORF">DK843_06130</name>
</gene>
<proteinExistence type="inferred from homology"/>
<dbReference type="PANTHER" id="PTHR32097:SF4">
    <property type="entry name" value="GENERAL STRESS PROTEIN 16U"/>
    <property type="match status" value="1"/>
</dbReference>
<dbReference type="RefSeq" id="WP_114072806.1">
    <property type="nucleotide sequence ID" value="NZ_CP029554.1"/>
</dbReference>
<dbReference type="PANTHER" id="PTHR32097">
    <property type="entry name" value="CAMP-BINDING PROTEIN 1-RELATED"/>
    <property type="match status" value="1"/>
</dbReference>
<feature type="domain" description="TerD" evidence="3">
    <location>
        <begin position="3"/>
        <end position="185"/>
    </location>
</feature>
<evidence type="ECO:0000313" key="4">
    <source>
        <dbReference type="EMBL" id="AXE33923.1"/>
    </source>
</evidence>
<dbReference type="InterPro" id="IPR003325">
    <property type="entry name" value="TerD"/>
</dbReference>